<reference evidence="10 11" key="1">
    <citation type="submission" date="2015-01" db="EMBL/GenBank/DDBJ databases">
        <title>The Genome Sequence of Exophiala oligosperma CBS72588.</title>
        <authorList>
            <consortium name="The Broad Institute Genomics Platform"/>
            <person name="Cuomo C."/>
            <person name="de Hoog S."/>
            <person name="Gorbushina A."/>
            <person name="Stielow B."/>
            <person name="Teixiera M."/>
            <person name="Abouelleil A."/>
            <person name="Chapman S.B."/>
            <person name="Priest M."/>
            <person name="Young S.K."/>
            <person name="Wortman J."/>
            <person name="Nusbaum C."/>
            <person name="Birren B."/>
        </authorList>
    </citation>
    <scope>NUCLEOTIDE SEQUENCE [LARGE SCALE GENOMIC DNA]</scope>
    <source>
        <strain evidence="10 11">CBS 72588</strain>
    </source>
</reference>
<dbReference type="GO" id="GO:0005634">
    <property type="term" value="C:nucleus"/>
    <property type="evidence" value="ECO:0007669"/>
    <property type="project" value="UniProtKB-SubCell"/>
</dbReference>
<sequence>MAPLPSFQELANMHRSGEPSPGELLRAARSGQTLPSLRDTVGHALHAERPRLLPQVNPPSRIAEFFVPGHSTIYLDDLPIRTYTINGLLYNMAQPRNETRSDFARKTVDGRTITYALEVAQQPEKARACGSGVKSTQDRRPVDPPPVIQLRVFNGTTDITSVYDATFMLYASLEVARPIAAGKMHTPPSIPVLSGVAVASAAYLEKPTPAAYFIFPDLSVRHEGWYRLKFSLFEGIKHQCDADVDNPFTRTSQVSEDGASAPVRHESMANRLEVQTIPFQVYSAKKFPGLSSSTALSKTVSEQGCRVRIRRDIRQRKRPQKAEPEIEDNRSSYQGTPQIAFRTMEHSRSVSRNSFGSQCEAEDARRASVDSMYGRGPISSRHSSIVSLPLASPSLPSLAPMTSMPPPPPSFNHFHTLRPVTDNAAQQPPPPPPHMPSLAPRSSRPTTPTESRILPPLRTELLSNKVESLTLPPLRLDSASGKSFRQWSIPPPVTSTKRGRSAYDYASSSTIKSGARPDPVSAGMYATPLPSADDIIEADPEIDGPEQDEHEGPLDKGLVQYERADGSMAIVRQPNIFKAVTFGTSGLVSARK</sequence>
<dbReference type="AlphaFoldDB" id="A0A0D2DU93"/>
<evidence type="ECO:0000256" key="6">
    <source>
        <dbReference type="ARBA" id="ARBA00023242"/>
    </source>
</evidence>
<dbReference type="OrthoDB" id="5384689at2759"/>
<evidence type="ECO:0000256" key="2">
    <source>
        <dbReference type="ARBA" id="ARBA00004496"/>
    </source>
</evidence>
<feature type="region of interest" description="Disordered" evidence="8">
    <location>
        <begin position="309"/>
        <end position="335"/>
    </location>
</feature>
<feature type="region of interest" description="Disordered" evidence="8">
    <location>
        <begin position="475"/>
        <end position="501"/>
    </location>
</feature>
<dbReference type="PANTHER" id="PTHR33572">
    <property type="entry name" value="SPORE DEVELOPMENT REGULATOR VOSA"/>
    <property type="match status" value="1"/>
</dbReference>
<comment type="similarity">
    <text evidence="7">Belongs to the velvet family. VeA subfamily.</text>
</comment>
<evidence type="ECO:0000256" key="5">
    <source>
        <dbReference type="ARBA" id="ARBA00023163"/>
    </source>
</evidence>
<accession>A0A0D2DU93</accession>
<feature type="compositionally biased region" description="Acidic residues" evidence="8">
    <location>
        <begin position="535"/>
        <end position="549"/>
    </location>
</feature>
<feature type="region of interest" description="Disordered" evidence="8">
    <location>
        <begin position="535"/>
        <end position="556"/>
    </location>
</feature>
<dbReference type="STRING" id="215243.A0A0D2DU93"/>
<dbReference type="InterPro" id="IPR038491">
    <property type="entry name" value="Velvet_dom_sf"/>
</dbReference>
<evidence type="ECO:0000259" key="9">
    <source>
        <dbReference type="PROSITE" id="PS51821"/>
    </source>
</evidence>
<dbReference type="Pfam" id="PF11754">
    <property type="entry name" value="Velvet"/>
    <property type="match status" value="2"/>
</dbReference>
<protein>
    <recommendedName>
        <fullName evidence="9">Velvet domain-containing protein</fullName>
    </recommendedName>
</protein>
<feature type="domain" description="Velvet" evidence="9">
    <location>
        <begin position="110"/>
        <end position="310"/>
    </location>
</feature>
<dbReference type="GeneID" id="27353827"/>
<comment type="subcellular location">
    <subcellularLocation>
        <location evidence="2">Cytoplasm</location>
    </subcellularLocation>
    <subcellularLocation>
        <location evidence="1">Nucleus</location>
    </subcellularLocation>
</comment>
<dbReference type="EMBL" id="KN847333">
    <property type="protein sequence ID" value="KIW46060.1"/>
    <property type="molecule type" value="Genomic_DNA"/>
</dbReference>
<dbReference type="GO" id="GO:0051176">
    <property type="term" value="P:positive regulation of sulfur metabolic process"/>
    <property type="evidence" value="ECO:0007669"/>
    <property type="project" value="UniProtKB-ARBA"/>
</dbReference>
<evidence type="ECO:0000256" key="3">
    <source>
        <dbReference type="ARBA" id="ARBA00022490"/>
    </source>
</evidence>
<dbReference type="Proteomes" id="UP000053342">
    <property type="component" value="Unassembled WGS sequence"/>
</dbReference>
<dbReference type="Gene3D" id="2.60.40.3960">
    <property type="entry name" value="Velvet domain"/>
    <property type="match status" value="1"/>
</dbReference>
<feature type="compositionally biased region" description="Basic and acidic residues" evidence="8">
    <location>
        <begin position="320"/>
        <end position="330"/>
    </location>
</feature>
<dbReference type="GO" id="GO:0005737">
    <property type="term" value="C:cytoplasm"/>
    <property type="evidence" value="ECO:0007669"/>
    <property type="project" value="UniProtKB-SubCell"/>
</dbReference>
<dbReference type="PROSITE" id="PS51821">
    <property type="entry name" value="VELVET"/>
    <property type="match status" value="1"/>
</dbReference>
<evidence type="ECO:0000256" key="4">
    <source>
        <dbReference type="ARBA" id="ARBA00023015"/>
    </source>
</evidence>
<name>A0A0D2DU93_9EURO</name>
<dbReference type="InterPro" id="IPR021740">
    <property type="entry name" value="Velvet"/>
</dbReference>
<dbReference type="PANTHER" id="PTHR33572:SF14">
    <property type="entry name" value="DEVELOPMENTAL AND SECONDARY METABOLISM REGULATOR VEA"/>
    <property type="match status" value="1"/>
</dbReference>
<evidence type="ECO:0000256" key="1">
    <source>
        <dbReference type="ARBA" id="ARBA00004123"/>
    </source>
</evidence>
<dbReference type="RefSeq" id="XP_016266276.1">
    <property type="nucleotide sequence ID" value="XM_016402379.1"/>
</dbReference>
<organism evidence="10 11">
    <name type="scientific">Exophiala oligosperma</name>
    <dbReference type="NCBI Taxonomy" id="215243"/>
    <lineage>
        <taxon>Eukaryota</taxon>
        <taxon>Fungi</taxon>
        <taxon>Dikarya</taxon>
        <taxon>Ascomycota</taxon>
        <taxon>Pezizomycotina</taxon>
        <taxon>Eurotiomycetes</taxon>
        <taxon>Chaetothyriomycetidae</taxon>
        <taxon>Chaetothyriales</taxon>
        <taxon>Herpotrichiellaceae</taxon>
        <taxon>Exophiala</taxon>
    </lineage>
</organism>
<dbReference type="GO" id="GO:0034250">
    <property type="term" value="P:positive regulation of amide metabolic process"/>
    <property type="evidence" value="ECO:0007669"/>
    <property type="project" value="UniProtKB-ARBA"/>
</dbReference>
<evidence type="ECO:0000256" key="8">
    <source>
        <dbReference type="SAM" id="MobiDB-lite"/>
    </source>
</evidence>
<evidence type="ECO:0000313" key="10">
    <source>
        <dbReference type="EMBL" id="KIW46060.1"/>
    </source>
</evidence>
<proteinExistence type="inferred from homology"/>
<keyword evidence="6" id="KW-0539">Nucleus</keyword>
<evidence type="ECO:0000256" key="7">
    <source>
        <dbReference type="ARBA" id="ARBA00038005"/>
    </source>
</evidence>
<feature type="compositionally biased region" description="Basic residues" evidence="8">
    <location>
        <begin position="309"/>
        <end position="319"/>
    </location>
</feature>
<dbReference type="InterPro" id="IPR037525">
    <property type="entry name" value="Velvet_dom"/>
</dbReference>
<dbReference type="FunFam" id="2.60.40.3960:FF:000001">
    <property type="entry name" value="Sexual development activator VeA"/>
    <property type="match status" value="1"/>
</dbReference>
<dbReference type="GO" id="GO:0043455">
    <property type="term" value="P:regulation of secondary metabolic process"/>
    <property type="evidence" value="ECO:0007669"/>
    <property type="project" value="UniProtKB-ARBA"/>
</dbReference>
<feature type="region of interest" description="Disordered" evidence="8">
    <location>
        <begin position="421"/>
        <end position="458"/>
    </location>
</feature>
<gene>
    <name evidence="10" type="ORF">PV06_01753</name>
</gene>
<evidence type="ECO:0000313" key="11">
    <source>
        <dbReference type="Proteomes" id="UP000053342"/>
    </source>
</evidence>
<keyword evidence="5" id="KW-0804">Transcription</keyword>
<dbReference type="VEuPathDB" id="FungiDB:PV06_01753"/>
<keyword evidence="11" id="KW-1185">Reference proteome</keyword>
<keyword evidence="3" id="KW-0963">Cytoplasm</keyword>
<keyword evidence="4" id="KW-0805">Transcription regulation</keyword>